<evidence type="ECO:0000313" key="4">
    <source>
        <dbReference type="Proteomes" id="UP000305067"/>
    </source>
</evidence>
<evidence type="ECO:0000256" key="1">
    <source>
        <dbReference type="SAM" id="MobiDB-lite"/>
    </source>
</evidence>
<feature type="compositionally biased region" description="Basic and acidic residues" evidence="1">
    <location>
        <begin position="65"/>
        <end position="75"/>
    </location>
</feature>
<dbReference type="AlphaFoldDB" id="A0A5C3Q9J2"/>
<name>A0A5C3Q9J2_9AGAR</name>
<evidence type="ECO:0000313" key="3">
    <source>
        <dbReference type="EMBL" id="TFK98236.1"/>
    </source>
</evidence>
<dbReference type="Pfam" id="PF15377">
    <property type="entry name" value="DUF4604"/>
    <property type="match status" value="1"/>
</dbReference>
<accession>A0A5C3Q9J2</accession>
<sequence length="149" mass="16180">MDEKPQVVVLKTGKHLTEWEAENVRRKGEHAREEPADDERIADAPLVERGLAPLPDPNAAPAPTDKPDESVENSKKKAKDPHVGLSFSSSGSSSAVKSRKRKVIDTDPDFENLKASVSGKKEDDAGKAAKKAKKPKKEKKTLLSFGDDA</sequence>
<proteinExistence type="predicted"/>
<feature type="compositionally biased region" description="Low complexity" evidence="1">
    <location>
        <begin position="86"/>
        <end position="96"/>
    </location>
</feature>
<reference evidence="3 4" key="1">
    <citation type="journal article" date="2019" name="Nat. Ecol. Evol.">
        <title>Megaphylogeny resolves global patterns of mushroom evolution.</title>
        <authorList>
            <person name="Varga T."/>
            <person name="Krizsan K."/>
            <person name="Foldi C."/>
            <person name="Dima B."/>
            <person name="Sanchez-Garcia M."/>
            <person name="Sanchez-Ramirez S."/>
            <person name="Szollosi G.J."/>
            <person name="Szarkandi J.G."/>
            <person name="Papp V."/>
            <person name="Albert L."/>
            <person name="Andreopoulos W."/>
            <person name="Angelini C."/>
            <person name="Antonin V."/>
            <person name="Barry K.W."/>
            <person name="Bougher N.L."/>
            <person name="Buchanan P."/>
            <person name="Buyck B."/>
            <person name="Bense V."/>
            <person name="Catcheside P."/>
            <person name="Chovatia M."/>
            <person name="Cooper J."/>
            <person name="Damon W."/>
            <person name="Desjardin D."/>
            <person name="Finy P."/>
            <person name="Geml J."/>
            <person name="Haridas S."/>
            <person name="Hughes K."/>
            <person name="Justo A."/>
            <person name="Karasinski D."/>
            <person name="Kautmanova I."/>
            <person name="Kiss B."/>
            <person name="Kocsube S."/>
            <person name="Kotiranta H."/>
            <person name="LaButti K.M."/>
            <person name="Lechner B.E."/>
            <person name="Liimatainen K."/>
            <person name="Lipzen A."/>
            <person name="Lukacs Z."/>
            <person name="Mihaltcheva S."/>
            <person name="Morgado L.N."/>
            <person name="Niskanen T."/>
            <person name="Noordeloos M.E."/>
            <person name="Ohm R.A."/>
            <person name="Ortiz-Santana B."/>
            <person name="Ovrebo C."/>
            <person name="Racz N."/>
            <person name="Riley R."/>
            <person name="Savchenko A."/>
            <person name="Shiryaev A."/>
            <person name="Soop K."/>
            <person name="Spirin V."/>
            <person name="Szebenyi C."/>
            <person name="Tomsovsky M."/>
            <person name="Tulloss R.E."/>
            <person name="Uehling J."/>
            <person name="Grigoriev I.V."/>
            <person name="Vagvolgyi C."/>
            <person name="Papp T."/>
            <person name="Martin F.M."/>
            <person name="Miettinen O."/>
            <person name="Hibbett D.S."/>
            <person name="Nagy L.G."/>
        </authorList>
    </citation>
    <scope>NUCLEOTIDE SEQUENCE [LARGE SCALE GENOMIC DNA]</scope>
    <source>
        <strain evidence="3 4">CBS 309.79</strain>
    </source>
</reference>
<dbReference type="Proteomes" id="UP000305067">
    <property type="component" value="Unassembled WGS sequence"/>
</dbReference>
<protein>
    <recommendedName>
        <fullName evidence="2">DUF4604 domain-containing protein</fullName>
    </recommendedName>
</protein>
<feature type="region of interest" description="Disordered" evidence="1">
    <location>
        <begin position="20"/>
        <end position="149"/>
    </location>
</feature>
<dbReference type="EMBL" id="ML178841">
    <property type="protein sequence ID" value="TFK98236.1"/>
    <property type="molecule type" value="Genomic_DNA"/>
</dbReference>
<dbReference type="OrthoDB" id="2553298at2759"/>
<keyword evidence="4" id="KW-1185">Reference proteome</keyword>
<feature type="compositionally biased region" description="Basic residues" evidence="1">
    <location>
        <begin position="128"/>
        <end position="139"/>
    </location>
</feature>
<feature type="domain" description="DUF4604" evidence="2">
    <location>
        <begin position="2"/>
        <end position="148"/>
    </location>
</feature>
<feature type="compositionally biased region" description="Basic and acidic residues" evidence="1">
    <location>
        <begin position="20"/>
        <end position="42"/>
    </location>
</feature>
<organism evidence="3 4">
    <name type="scientific">Pterulicium gracile</name>
    <dbReference type="NCBI Taxonomy" id="1884261"/>
    <lineage>
        <taxon>Eukaryota</taxon>
        <taxon>Fungi</taxon>
        <taxon>Dikarya</taxon>
        <taxon>Basidiomycota</taxon>
        <taxon>Agaricomycotina</taxon>
        <taxon>Agaricomycetes</taxon>
        <taxon>Agaricomycetidae</taxon>
        <taxon>Agaricales</taxon>
        <taxon>Pleurotineae</taxon>
        <taxon>Pterulaceae</taxon>
        <taxon>Pterulicium</taxon>
    </lineage>
</organism>
<evidence type="ECO:0000259" key="2">
    <source>
        <dbReference type="Pfam" id="PF15377"/>
    </source>
</evidence>
<gene>
    <name evidence="3" type="ORF">BDV98DRAFT_573301</name>
</gene>
<dbReference type="InterPro" id="IPR027911">
    <property type="entry name" value="DUF4604"/>
</dbReference>